<feature type="region of interest" description="Disordered" evidence="10">
    <location>
        <begin position="50"/>
        <end position="70"/>
    </location>
</feature>
<dbReference type="OrthoDB" id="9791656at2"/>
<dbReference type="InterPro" id="IPR049734">
    <property type="entry name" value="NudC-like_C"/>
</dbReference>
<comment type="caution">
    <text evidence="12">The sequence shown here is derived from an EMBL/GenBank/DDBJ whole genome shotgun (WGS) entry which is preliminary data.</text>
</comment>
<protein>
    <recommendedName>
        <fullName evidence="4">NAD(+) diphosphatase</fullName>
        <ecNumber evidence="4">3.6.1.22</ecNumber>
    </recommendedName>
</protein>
<comment type="similarity">
    <text evidence="3">Belongs to the Nudix hydrolase family. NudC subfamily.</text>
</comment>
<comment type="cofactor">
    <cofactor evidence="2">
        <name>Zn(2+)</name>
        <dbReference type="ChEBI" id="CHEBI:29105"/>
    </cofactor>
</comment>
<keyword evidence="13" id="KW-1185">Reference proteome</keyword>
<evidence type="ECO:0000256" key="7">
    <source>
        <dbReference type="ARBA" id="ARBA00022842"/>
    </source>
</evidence>
<keyword evidence="8" id="KW-0520">NAD</keyword>
<evidence type="ECO:0000313" key="13">
    <source>
        <dbReference type="Proteomes" id="UP000236197"/>
    </source>
</evidence>
<keyword evidence="5" id="KW-0479">Metal-binding</keyword>
<dbReference type="GO" id="GO:0035529">
    <property type="term" value="F:NADH pyrophosphatase activity"/>
    <property type="evidence" value="ECO:0007669"/>
    <property type="project" value="TreeGrafter"/>
</dbReference>
<evidence type="ECO:0000256" key="4">
    <source>
        <dbReference type="ARBA" id="ARBA00012381"/>
    </source>
</evidence>
<reference evidence="13" key="1">
    <citation type="submission" date="2018-01" db="EMBL/GenBank/DDBJ databases">
        <title>Rubneribacter badeniensis gen. nov., sp. nov., and Colonibacter rubneri, gen. nov., sp. nov., WGS of new members of the Eggerthellaceae.</title>
        <authorList>
            <person name="Danylec N."/>
            <person name="Stoll D.A."/>
            <person name="Doetsch A."/>
            <person name="Kulling S.E."/>
            <person name="Huch M."/>
        </authorList>
    </citation>
    <scope>NUCLEOTIDE SEQUENCE [LARGE SCALE GENOMIC DNA]</scope>
    <source>
        <strain evidence="13">ResAG-96</strain>
    </source>
</reference>
<keyword evidence="6" id="KW-0378">Hydrolase</keyword>
<proteinExistence type="inferred from homology"/>
<dbReference type="PANTHER" id="PTHR42904">
    <property type="entry name" value="NUDIX HYDROLASE, NUDC SUBFAMILY"/>
    <property type="match status" value="1"/>
</dbReference>
<dbReference type="PROSITE" id="PS00893">
    <property type="entry name" value="NUDIX_BOX"/>
    <property type="match status" value="1"/>
</dbReference>
<keyword evidence="7" id="KW-0460">Magnesium</keyword>
<dbReference type="InterPro" id="IPR050241">
    <property type="entry name" value="NAD-cap_RNA_hydrolase_NudC"/>
</dbReference>
<dbReference type="AlphaFoldDB" id="A0A2K2UDI6"/>
<dbReference type="GO" id="GO:0006742">
    <property type="term" value="P:NADP+ catabolic process"/>
    <property type="evidence" value="ECO:0007669"/>
    <property type="project" value="TreeGrafter"/>
</dbReference>
<feature type="compositionally biased region" description="Low complexity" evidence="10">
    <location>
        <begin position="50"/>
        <end position="61"/>
    </location>
</feature>
<gene>
    <name evidence="12" type="ORF">C2L71_03615</name>
</gene>
<evidence type="ECO:0000256" key="9">
    <source>
        <dbReference type="ARBA" id="ARBA00023679"/>
    </source>
</evidence>
<dbReference type="NCBIfam" id="NF001299">
    <property type="entry name" value="PRK00241.1"/>
    <property type="match status" value="1"/>
</dbReference>
<accession>A0A2K2UDI6</accession>
<evidence type="ECO:0000256" key="8">
    <source>
        <dbReference type="ARBA" id="ARBA00023027"/>
    </source>
</evidence>
<feature type="domain" description="Nudix hydrolase" evidence="11">
    <location>
        <begin position="214"/>
        <end position="340"/>
    </location>
</feature>
<dbReference type="InterPro" id="IPR000086">
    <property type="entry name" value="NUDIX_hydrolase_dom"/>
</dbReference>
<dbReference type="Proteomes" id="UP000236197">
    <property type="component" value="Unassembled WGS sequence"/>
</dbReference>
<dbReference type="SUPFAM" id="SSF55811">
    <property type="entry name" value="Nudix"/>
    <property type="match status" value="1"/>
</dbReference>
<dbReference type="InterPro" id="IPR020084">
    <property type="entry name" value="NUDIX_hydrolase_CS"/>
</dbReference>
<dbReference type="EC" id="3.6.1.22" evidence="4"/>
<dbReference type="CDD" id="cd03429">
    <property type="entry name" value="NUDIX_NADH_pyrophosphatase_Nudt13"/>
    <property type="match status" value="1"/>
</dbReference>
<evidence type="ECO:0000256" key="3">
    <source>
        <dbReference type="ARBA" id="ARBA00009595"/>
    </source>
</evidence>
<evidence type="ECO:0000256" key="1">
    <source>
        <dbReference type="ARBA" id="ARBA00001946"/>
    </source>
</evidence>
<dbReference type="Gene3D" id="3.90.79.10">
    <property type="entry name" value="Nucleoside Triphosphate Pyrophosphohydrolase"/>
    <property type="match status" value="1"/>
</dbReference>
<dbReference type="EMBL" id="PPEK01000002">
    <property type="protein sequence ID" value="PNV68354.1"/>
    <property type="molecule type" value="Genomic_DNA"/>
</dbReference>
<evidence type="ECO:0000313" key="12">
    <source>
        <dbReference type="EMBL" id="PNV68354.1"/>
    </source>
</evidence>
<evidence type="ECO:0000259" key="11">
    <source>
        <dbReference type="PROSITE" id="PS51462"/>
    </source>
</evidence>
<dbReference type="GO" id="GO:0005829">
    <property type="term" value="C:cytosol"/>
    <property type="evidence" value="ECO:0007669"/>
    <property type="project" value="TreeGrafter"/>
</dbReference>
<evidence type="ECO:0000256" key="2">
    <source>
        <dbReference type="ARBA" id="ARBA00001947"/>
    </source>
</evidence>
<evidence type="ECO:0000256" key="5">
    <source>
        <dbReference type="ARBA" id="ARBA00022723"/>
    </source>
</evidence>
<dbReference type="Gene3D" id="3.90.79.20">
    <property type="match status" value="1"/>
</dbReference>
<evidence type="ECO:0000256" key="10">
    <source>
        <dbReference type="SAM" id="MobiDB-lite"/>
    </source>
</evidence>
<dbReference type="PANTHER" id="PTHR42904:SF6">
    <property type="entry name" value="NAD-CAPPED RNA HYDROLASE NUDT12"/>
    <property type="match status" value="1"/>
</dbReference>
<dbReference type="PROSITE" id="PS51462">
    <property type="entry name" value="NUDIX"/>
    <property type="match status" value="1"/>
</dbReference>
<name>A0A2K2UDI6_9ACTN</name>
<dbReference type="GO" id="GO:0046872">
    <property type="term" value="F:metal ion binding"/>
    <property type="evidence" value="ECO:0007669"/>
    <property type="project" value="UniProtKB-KW"/>
</dbReference>
<dbReference type="Pfam" id="PF00293">
    <property type="entry name" value="NUDIX"/>
    <property type="match status" value="1"/>
</dbReference>
<sequence>MVATSRERRADVFQDIEPDSYCNDFAWVEPDPEDRVLVYRGASVLAAPAPRADAGAAPASADRVEGDTASSAPVGQTLVFPTYGLLEDAGAIGPDSAEGGIARADGEHPSALFLFTVGDEAYFRCEVDDEALDELLSDASAGDSDRAPAWRFVPISELRDHGSRSRAFAGFVGYEYDSWYVTRRFCGRCGAALVHDLVERMVRCPQCGCMEFPKLFPAVIVGIVDRETDRVLVSRYAGREYKRYALIAGFCEMGETVEETVHREVKEEVGLAVKNLRYYRSQPWPPSSSLLFGFFCDLDGSDAITLDEHELEHAEWLDRADLPADDGHSLTRDMMRVLRERSEERFPATSLPF</sequence>
<comment type="cofactor">
    <cofactor evidence="1">
        <name>Mg(2+)</name>
        <dbReference type="ChEBI" id="CHEBI:18420"/>
    </cofactor>
</comment>
<evidence type="ECO:0000256" key="6">
    <source>
        <dbReference type="ARBA" id="ARBA00022801"/>
    </source>
</evidence>
<dbReference type="GO" id="GO:0019677">
    <property type="term" value="P:NAD+ catabolic process"/>
    <property type="evidence" value="ECO:0007669"/>
    <property type="project" value="TreeGrafter"/>
</dbReference>
<comment type="catalytic activity">
    <reaction evidence="9">
        <text>a 5'-end NAD(+)-phospho-ribonucleoside in mRNA + H2O = a 5'-end phospho-adenosine-phospho-ribonucleoside in mRNA + beta-nicotinamide D-ribonucleotide + 2 H(+)</text>
        <dbReference type="Rhea" id="RHEA:60876"/>
        <dbReference type="Rhea" id="RHEA-COMP:15698"/>
        <dbReference type="Rhea" id="RHEA-COMP:15719"/>
        <dbReference type="ChEBI" id="CHEBI:14649"/>
        <dbReference type="ChEBI" id="CHEBI:15377"/>
        <dbReference type="ChEBI" id="CHEBI:15378"/>
        <dbReference type="ChEBI" id="CHEBI:144029"/>
        <dbReference type="ChEBI" id="CHEBI:144051"/>
    </reaction>
    <physiologicalReaction direction="left-to-right" evidence="9">
        <dbReference type="Rhea" id="RHEA:60877"/>
    </physiologicalReaction>
</comment>
<dbReference type="InterPro" id="IPR015797">
    <property type="entry name" value="NUDIX_hydrolase-like_dom_sf"/>
</dbReference>
<organism evidence="12 13">
    <name type="scientific">Enteroscipio rubneri</name>
    <dbReference type="NCBI Taxonomy" id="2070686"/>
    <lineage>
        <taxon>Bacteria</taxon>
        <taxon>Bacillati</taxon>
        <taxon>Actinomycetota</taxon>
        <taxon>Coriobacteriia</taxon>
        <taxon>Eggerthellales</taxon>
        <taxon>Eggerthellaceae</taxon>
        <taxon>Enteroscipio</taxon>
    </lineage>
</organism>